<evidence type="ECO:0000313" key="2">
    <source>
        <dbReference type="Proteomes" id="UP001595712"/>
    </source>
</evidence>
<evidence type="ECO:0008006" key="3">
    <source>
        <dbReference type="Google" id="ProtNLM"/>
    </source>
</evidence>
<keyword evidence="2" id="KW-1185">Reference proteome</keyword>
<sequence>MSKRAITVRLDEHDWQAVAAAAAAEGTKPATWLAREARRAALAAQLRSWNKSEALENQDWANATERESIELWAEDGEE</sequence>
<evidence type="ECO:0000313" key="1">
    <source>
        <dbReference type="EMBL" id="MFC3491147.1"/>
    </source>
</evidence>
<organism evidence="1 2">
    <name type="scientific">Glycomyces rhizosphaerae</name>
    <dbReference type="NCBI Taxonomy" id="2054422"/>
    <lineage>
        <taxon>Bacteria</taxon>
        <taxon>Bacillati</taxon>
        <taxon>Actinomycetota</taxon>
        <taxon>Actinomycetes</taxon>
        <taxon>Glycomycetales</taxon>
        <taxon>Glycomycetaceae</taxon>
        <taxon>Glycomyces</taxon>
    </lineage>
</organism>
<reference evidence="2" key="1">
    <citation type="journal article" date="2019" name="Int. J. Syst. Evol. Microbiol.">
        <title>The Global Catalogue of Microorganisms (GCM) 10K type strain sequencing project: providing services to taxonomists for standard genome sequencing and annotation.</title>
        <authorList>
            <consortium name="The Broad Institute Genomics Platform"/>
            <consortium name="The Broad Institute Genome Sequencing Center for Infectious Disease"/>
            <person name="Wu L."/>
            <person name="Ma J."/>
        </authorList>
    </citation>
    <scope>NUCLEOTIDE SEQUENCE [LARGE SCALE GENOMIC DNA]</scope>
    <source>
        <strain evidence="2">CGMCC 4.7396</strain>
    </source>
</reference>
<gene>
    <name evidence="1" type="ORF">ACFO8M_01420</name>
</gene>
<dbReference type="RefSeq" id="WP_387969502.1">
    <property type="nucleotide sequence ID" value="NZ_JBHRWO010000004.1"/>
</dbReference>
<protein>
    <recommendedName>
        <fullName evidence="3">Antitoxin</fullName>
    </recommendedName>
</protein>
<proteinExistence type="predicted"/>
<dbReference type="EMBL" id="JBHRWO010000004">
    <property type="protein sequence ID" value="MFC3491147.1"/>
    <property type="molecule type" value="Genomic_DNA"/>
</dbReference>
<comment type="caution">
    <text evidence="1">The sequence shown here is derived from an EMBL/GenBank/DDBJ whole genome shotgun (WGS) entry which is preliminary data.</text>
</comment>
<dbReference type="Proteomes" id="UP001595712">
    <property type="component" value="Unassembled WGS sequence"/>
</dbReference>
<name>A0ABV7PW82_9ACTN</name>
<accession>A0ABV7PW82</accession>